<feature type="compositionally biased region" description="Basic and acidic residues" evidence="1">
    <location>
        <begin position="57"/>
        <end position="69"/>
    </location>
</feature>
<sequence length="109" mass="12385">MVTDTAPEASDDLPQHVVDALNRQDPQTLCQTATHSKKFASWKEVHAEVVKEEEDVVREGRTDNSDRPEGVPAKANIVEKNINDNRYYYQWHEGEKMKSKYKGPVDAGD</sequence>
<proteinExistence type="predicted"/>
<protein>
    <submittedName>
        <fullName evidence="2">Uncharacterized protein</fullName>
    </submittedName>
</protein>
<name>A0A7D5L311_9EURY</name>
<dbReference type="EMBL" id="CP058529">
    <property type="protein sequence ID" value="QLG29543.1"/>
    <property type="molecule type" value="Genomic_DNA"/>
</dbReference>
<organism evidence="2 3">
    <name type="scientific">Halorarum halophilum</name>
    <dbReference type="NCBI Taxonomy" id="2743090"/>
    <lineage>
        <taxon>Archaea</taxon>
        <taxon>Methanobacteriati</taxon>
        <taxon>Methanobacteriota</taxon>
        <taxon>Stenosarchaea group</taxon>
        <taxon>Halobacteria</taxon>
        <taxon>Halobacteriales</taxon>
        <taxon>Haloferacaceae</taxon>
        <taxon>Halorarum</taxon>
    </lineage>
</organism>
<reference evidence="2 3" key="1">
    <citation type="submission" date="2020-07" db="EMBL/GenBank/DDBJ databases">
        <title>Gai3-2, isolated from salt lake.</title>
        <authorList>
            <person name="Cui H."/>
            <person name="Shi X."/>
        </authorList>
    </citation>
    <scope>NUCLEOTIDE SEQUENCE [LARGE SCALE GENOMIC DNA]</scope>
    <source>
        <strain evidence="2 3">Gai3-2</strain>
    </source>
</reference>
<dbReference type="AlphaFoldDB" id="A0A7D5L311"/>
<keyword evidence="3" id="KW-1185">Reference proteome</keyword>
<gene>
    <name evidence="2" type="ORF">HUG10_16030</name>
</gene>
<accession>A0A7D5L311</accession>
<evidence type="ECO:0000256" key="1">
    <source>
        <dbReference type="SAM" id="MobiDB-lite"/>
    </source>
</evidence>
<evidence type="ECO:0000313" key="2">
    <source>
        <dbReference type="EMBL" id="QLG29543.1"/>
    </source>
</evidence>
<dbReference type="OrthoDB" id="204292at2157"/>
<dbReference type="Proteomes" id="UP000509750">
    <property type="component" value="Chromosome"/>
</dbReference>
<feature type="region of interest" description="Disordered" evidence="1">
    <location>
        <begin position="53"/>
        <end position="73"/>
    </location>
</feature>
<dbReference type="KEGG" id="halg:HUG10_16030"/>
<evidence type="ECO:0000313" key="3">
    <source>
        <dbReference type="Proteomes" id="UP000509750"/>
    </source>
</evidence>